<dbReference type="EC" id="2.3.2.27" evidence="5"/>
<keyword evidence="8" id="KW-1185">Reference proteome</keyword>
<dbReference type="Proteomes" id="UP000031668">
    <property type="component" value="Unassembled WGS sequence"/>
</dbReference>
<accession>A0A0C2NKK1</accession>
<evidence type="ECO:0000256" key="4">
    <source>
        <dbReference type="PROSITE-ProRule" id="PRU00508"/>
    </source>
</evidence>
<dbReference type="GO" id="GO:0008270">
    <property type="term" value="F:zinc ion binding"/>
    <property type="evidence" value="ECO:0007669"/>
    <property type="project" value="UniProtKB-UniRule"/>
</dbReference>
<evidence type="ECO:0000256" key="5">
    <source>
        <dbReference type="RuleBase" id="RU366018"/>
    </source>
</evidence>
<keyword evidence="5" id="KW-0808">Transferase</keyword>
<dbReference type="GO" id="GO:0005737">
    <property type="term" value="C:cytoplasm"/>
    <property type="evidence" value="ECO:0007669"/>
    <property type="project" value="TreeGrafter"/>
</dbReference>
<dbReference type="InterPro" id="IPR039164">
    <property type="entry name" value="UBR1-like"/>
</dbReference>
<feature type="zinc finger region" description="UBR-type" evidence="4">
    <location>
        <begin position="68"/>
        <end position="140"/>
    </location>
</feature>
<dbReference type="GO" id="GO:0016567">
    <property type="term" value="P:protein ubiquitination"/>
    <property type="evidence" value="ECO:0007669"/>
    <property type="project" value="UniProtKB-UniRule"/>
</dbReference>
<dbReference type="GO" id="GO:0061630">
    <property type="term" value="F:ubiquitin protein ligase activity"/>
    <property type="evidence" value="ECO:0007669"/>
    <property type="project" value="UniProtKB-UniRule"/>
</dbReference>
<dbReference type="PANTHER" id="PTHR21497">
    <property type="entry name" value="UBIQUITIN LIGASE E3 ALPHA-RELATED"/>
    <property type="match status" value="1"/>
</dbReference>
<evidence type="ECO:0000313" key="8">
    <source>
        <dbReference type="Proteomes" id="UP000031668"/>
    </source>
</evidence>
<dbReference type="PANTHER" id="PTHR21497:SF24">
    <property type="entry name" value="E3 UBIQUITIN-PROTEIN LIGASE UBR1"/>
    <property type="match status" value="1"/>
</dbReference>
<gene>
    <name evidence="7" type="ORF">RF11_07408</name>
</gene>
<comment type="caution">
    <text evidence="7">The sequence shown here is derived from an EMBL/GenBank/DDBJ whole genome shotgun (WGS) entry which is preliminary data.</text>
</comment>
<dbReference type="GO" id="GO:0000151">
    <property type="term" value="C:ubiquitin ligase complex"/>
    <property type="evidence" value="ECO:0007669"/>
    <property type="project" value="TreeGrafter"/>
</dbReference>
<keyword evidence="5" id="KW-0833">Ubl conjugation pathway</keyword>
<name>A0A0C2NKK1_THEKT</name>
<dbReference type="GO" id="GO:0071596">
    <property type="term" value="P:ubiquitin-dependent protein catabolic process via the N-end rule pathway"/>
    <property type="evidence" value="ECO:0007669"/>
    <property type="project" value="UniProtKB-UniRule"/>
</dbReference>
<proteinExistence type="inferred from homology"/>
<comment type="function">
    <text evidence="5">Ubiquitin ligase protein which is a component of the N-end rule pathway. Recognizes and binds to proteins bearing specific N-terminal residues that are destabilizing according to the N-end rule, leading to their ubiquitination and subsequent degradation.</text>
</comment>
<feature type="domain" description="UBR-type" evidence="6">
    <location>
        <begin position="68"/>
        <end position="140"/>
    </location>
</feature>
<dbReference type="InterPro" id="IPR003126">
    <property type="entry name" value="Znf_UBR"/>
</dbReference>
<dbReference type="AlphaFoldDB" id="A0A0C2NKK1"/>
<comment type="pathway">
    <text evidence="5">Protein modification; protein ubiquitination.</text>
</comment>
<dbReference type="CDD" id="cd19672">
    <property type="entry name" value="UBR-box_UBR1_like"/>
    <property type="match status" value="1"/>
</dbReference>
<evidence type="ECO:0000256" key="1">
    <source>
        <dbReference type="ARBA" id="ARBA00022723"/>
    </source>
</evidence>
<dbReference type="UniPathway" id="UPA00143"/>
<keyword evidence="1 5" id="KW-0479">Metal-binding</keyword>
<dbReference type="PROSITE" id="PS51157">
    <property type="entry name" value="ZF_UBR"/>
    <property type="match status" value="1"/>
</dbReference>
<evidence type="ECO:0000313" key="7">
    <source>
        <dbReference type="EMBL" id="KII74522.1"/>
    </source>
</evidence>
<reference evidence="7 8" key="1">
    <citation type="journal article" date="2014" name="Genome Biol. Evol.">
        <title>The genome of the myxosporean Thelohanellus kitauei shows adaptations to nutrient acquisition within its fish host.</title>
        <authorList>
            <person name="Yang Y."/>
            <person name="Xiong J."/>
            <person name="Zhou Z."/>
            <person name="Huo F."/>
            <person name="Miao W."/>
            <person name="Ran C."/>
            <person name="Liu Y."/>
            <person name="Zhang J."/>
            <person name="Feng J."/>
            <person name="Wang M."/>
            <person name="Wang M."/>
            <person name="Wang L."/>
            <person name="Yao B."/>
        </authorList>
    </citation>
    <scope>NUCLEOTIDE SEQUENCE [LARGE SCALE GENOMIC DNA]</scope>
    <source>
        <strain evidence="7">Wuqing</strain>
    </source>
</reference>
<sequence>MNEISGRMNTIIIKGLLVSSNDTGTHVREIFTIDRLESLVGVALEEYIFEEVGPDIQKWFFSEHCNLGMCTNVISAGDAIYSCLECQQHDMCVLCENCFMSSQHVNHDCQSKKAKHTGQVCSCGVKDLWKCHSTCTSHSTPQIPTKELPASFMSKFKLVVQYFCELLEKVCNHDQSILDKHVEKMIRKPQSRTRNWKRMNQLN</sequence>
<evidence type="ECO:0000256" key="3">
    <source>
        <dbReference type="ARBA" id="ARBA00022833"/>
    </source>
</evidence>
<dbReference type="OrthoDB" id="26387at2759"/>
<keyword evidence="3 5" id="KW-0862">Zinc</keyword>
<dbReference type="Pfam" id="PF02207">
    <property type="entry name" value="zf-UBR"/>
    <property type="match status" value="1"/>
</dbReference>
<comment type="catalytic activity">
    <reaction evidence="5">
        <text>S-ubiquitinyl-[E2 ubiquitin-conjugating enzyme]-L-cysteine + [acceptor protein]-L-lysine = [E2 ubiquitin-conjugating enzyme]-L-cysteine + N(6)-ubiquitinyl-[acceptor protein]-L-lysine.</text>
        <dbReference type="EC" id="2.3.2.27"/>
    </reaction>
</comment>
<comment type="similarity">
    <text evidence="5">Belongs to the E3 ubiquitin-protein ligase UBR1-like family.</text>
</comment>
<evidence type="ECO:0000259" key="6">
    <source>
        <dbReference type="PROSITE" id="PS51157"/>
    </source>
</evidence>
<dbReference type="Gene3D" id="2.10.110.30">
    <property type="match status" value="1"/>
</dbReference>
<dbReference type="EMBL" id="JWZT01000383">
    <property type="protein sequence ID" value="KII74522.1"/>
    <property type="molecule type" value="Genomic_DNA"/>
</dbReference>
<protein>
    <recommendedName>
        <fullName evidence="5">E3 ubiquitin-protein ligase</fullName>
        <ecNumber evidence="5">2.3.2.27</ecNumber>
    </recommendedName>
</protein>
<organism evidence="7 8">
    <name type="scientific">Thelohanellus kitauei</name>
    <name type="common">Myxosporean</name>
    <dbReference type="NCBI Taxonomy" id="669202"/>
    <lineage>
        <taxon>Eukaryota</taxon>
        <taxon>Metazoa</taxon>
        <taxon>Cnidaria</taxon>
        <taxon>Myxozoa</taxon>
        <taxon>Myxosporea</taxon>
        <taxon>Bivalvulida</taxon>
        <taxon>Platysporina</taxon>
        <taxon>Myxobolidae</taxon>
        <taxon>Thelohanellus</taxon>
    </lineage>
</organism>
<dbReference type="SMART" id="SM00396">
    <property type="entry name" value="ZnF_UBR1"/>
    <property type="match status" value="1"/>
</dbReference>
<keyword evidence="2 5" id="KW-0863">Zinc-finger</keyword>
<evidence type="ECO:0000256" key="2">
    <source>
        <dbReference type="ARBA" id="ARBA00022771"/>
    </source>
</evidence>